<gene>
    <name evidence="2" type="ORF">SNAT2548_LOCUS4646</name>
</gene>
<protein>
    <submittedName>
        <fullName evidence="2">Uncharacterized protein</fullName>
    </submittedName>
</protein>
<comment type="caution">
    <text evidence="2">The sequence shown here is derived from an EMBL/GenBank/DDBJ whole genome shotgun (WGS) entry which is preliminary data.</text>
</comment>
<reference evidence="2" key="1">
    <citation type="submission" date="2021-02" db="EMBL/GenBank/DDBJ databases">
        <authorList>
            <person name="Dougan E. K."/>
            <person name="Rhodes N."/>
            <person name="Thang M."/>
            <person name="Chan C."/>
        </authorList>
    </citation>
    <scope>NUCLEOTIDE SEQUENCE</scope>
</reference>
<dbReference type="AlphaFoldDB" id="A0A812IJ88"/>
<feature type="compositionally biased region" description="Low complexity" evidence="1">
    <location>
        <begin position="400"/>
        <end position="412"/>
    </location>
</feature>
<evidence type="ECO:0000256" key="1">
    <source>
        <dbReference type="SAM" id="MobiDB-lite"/>
    </source>
</evidence>
<name>A0A812IJ88_9DINO</name>
<accession>A0A812IJ88</accession>
<proteinExistence type="predicted"/>
<evidence type="ECO:0000313" key="2">
    <source>
        <dbReference type="EMBL" id="CAE7039008.1"/>
    </source>
</evidence>
<evidence type="ECO:0000313" key="3">
    <source>
        <dbReference type="Proteomes" id="UP000604046"/>
    </source>
</evidence>
<sequence length="682" mass="75056">MAVTTEIRKRAEAILSSSSGVNCKLSGLNALFLGHGLARYETVLPDKFLVHPCNRGGSMVSGHDVSSKGEQLLKQGVRIDLLEASSVAISLSKDKTQRAAQIQANQKIAENFSNLAEPNGKETYLTLGCSHSTAFLKSIMAGKVPNQHCKLEGHPVQKCTTIGWRWLILEDVVAEEWPELPLTYASSLNSSNAVKVDTTELQTLATLARFLSHGMTVADAKVRCLESQPGCIEYFDTVVHFGTEFCGGKSMPLAGFLTSFCQTYGESVMLGSEFMKHVTYVDYKVPGNVFVFWRIACVATQVTSPRVVDKVARLLTKSDLDKFKRNTSSLLEVEELLSQGWETLKVSSLSQDAKHKAFGRYCVRLVLWVTDKQKQGREARTWESASEITAQFGQDLLPGSEHSTAATAAKSSESSEPRFRDLLGASKSEVVLLQNRHLKAGSVYTNSKHGSSLFRLEKLDEEKATFVCSPVMQDSWSVEVPLQEDLASWKITRKELPEVLDVAVALKHGISRSTWVQESIDKAQSQVDLFHGCQACEQMIDQIRFVSGQGLCAAADLPAATLVLPCYGSLYVIDKQVTSLTFRSFGISAMKAPADWTKLDSKSVLVPFWHVKATADHEYVNMTLLKKKPGQDLIPCYVNSKALKKGDFLFCASEALLSKRKAGGVSSTAAPVKRYRDKQLQV</sequence>
<dbReference type="OrthoDB" id="437510at2759"/>
<dbReference type="EMBL" id="CAJNDS010000289">
    <property type="protein sequence ID" value="CAE7039008.1"/>
    <property type="molecule type" value="Genomic_DNA"/>
</dbReference>
<feature type="region of interest" description="Disordered" evidence="1">
    <location>
        <begin position="397"/>
        <end position="417"/>
    </location>
</feature>
<organism evidence="2 3">
    <name type="scientific">Symbiodinium natans</name>
    <dbReference type="NCBI Taxonomy" id="878477"/>
    <lineage>
        <taxon>Eukaryota</taxon>
        <taxon>Sar</taxon>
        <taxon>Alveolata</taxon>
        <taxon>Dinophyceae</taxon>
        <taxon>Suessiales</taxon>
        <taxon>Symbiodiniaceae</taxon>
        <taxon>Symbiodinium</taxon>
    </lineage>
</organism>
<dbReference type="Proteomes" id="UP000604046">
    <property type="component" value="Unassembled WGS sequence"/>
</dbReference>
<keyword evidence="3" id="KW-1185">Reference proteome</keyword>